<dbReference type="Proteomes" id="UP000318242">
    <property type="component" value="Unassembled WGS sequence"/>
</dbReference>
<dbReference type="AlphaFoldDB" id="A0A4Y3IKK1"/>
<dbReference type="InterPro" id="IPR053713">
    <property type="entry name" value="Bact_OM_Channel_sf"/>
</dbReference>
<accession>A0A4Y3IKK1</accession>
<dbReference type="RefSeq" id="WP_141270399.1">
    <property type="nucleotide sequence ID" value="NZ_BJLH01000005.1"/>
</dbReference>
<evidence type="ECO:0000313" key="4">
    <source>
        <dbReference type="Proteomes" id="UP000318242"/>
    </source>
</evidence>
<dbReference type="OrthoDB" id="5883034at2"/>
<keyword evidence="4" id="KW-1185">Reference proteome</keyword>
<evidence type="ECO:0008006" key="5">
    <source>
        <dbReference type="Google" id="ProtNLM"/>
    </source>
</evidence>
<proteinExistence type="predicted"/>
<organism evidence="3 4">
    <name type="scientific">Vibrio comitans NBRC 102076</name>
    <dbReference type="NCBI Taxonomy" id="1219078"/>
    <lineage>
        <taxon>Bacteria</taxon>
        <taxon>Pseudomonadati</taxon>
        <taxon>Pseudomonadota</taxon>
        <taxon>Gammaproteobacteria</taxon>
        <taxon>Vibrionales</taxon>
        <taxon>Vibrionaceae</taxon>
        <taxon>Vibrio</taxon>
    </lineage>
</organism>
<evidence type="ECO:0000256" key="1">
    <source>
        <dbReference type="ARBA" id="ARBA00022729"/>
    </source>
</evidence>
<dbReference type="Gene3D" id="2.40.160.40">
    <property type="entry name" value="monomeric porin ompg"/>
    <property type="match status" value="1"/>
</dbReference>
<keyword evidence="1 2" id="KW-0732">Signal</keyword>
<name>A0A4Y3IKK1_9VIBR</name>
<feature type="signal peptide" evidence="2">
    <location>
        <begin position="1"/>
        <end position="19"/>
    </location>
</feature>
<evidence type="ECO:0000313" key="3">
    <source>
        <dbReference type="EMBL" id="GEA60043.1"/>
    </source>
</evidence>
<protein>
    <recommendedName>
        <fullName evidence="5">Porin</fullName>
    </recommendedName>
</protein>
<evidence type="ECO:0000256" key="2">
    <source>
        <dbReference type="SAM" id="SignalP"/>
    </source>
</evidence>
<sequence>MKFFWSVLAWFAFSSNVFAAIEDVSFNLQASQYDGEYLGVVGIGYDFTDQFSATVDIDTDKYLEFGASYSTIIDTWYLETYVRYGFGDELTTETSNGSELEYQTHIYDLGFLAGKALSNSVFAYLDTSIQYRDPRHNIDLPAFTGDSSLAYELSQQTEWNNTLAIDYTPVDWLSLGASYNFDLLLGDHPYEDSLRDSMDVSVTLNLPYVTPYVRHTKGEYRVRPGQPVQDSNYTEVGFYFNF</sequence>
<feature type="chain" id="PRO_5021338209" description="Porin" evidence="2">
    <location>
        <begin position="20"/>
        <end position="242"/>
    </location>
</feature>
<reference evidence="3 4" key="1">
    <citation type="submission" date="2019-06" db="EMBL/GenBank/DDBJ databases">
        <title>Whole genome shotgun sequence of Vibrio comitans NBRC 102076.</title>
        <authorList>
            <person name="Hosoyama A."/>
            <person name="Uohara A."/>
            <person name="Ohji S."/>
            <person name="Ichikawa N."/>
        </authorList>
    </citation>
    <scope>NUCLEOTIDE SEQUENCE [LARGE SCALE GENOMIC DNA]</scope>
    <source>
        <strain evidence="3 4">NBRC 102076</strain>
    </source>
</reference>
<dbReference type="EMBL" id="BJLH01000005">
    <property type="protein sequence ID" value="GEA60043.1"/>
    <property type="molecule type" value="Genomic_DNA"/>
</dbReference>
<comment type="caution">
    <text evidence="3">The sequence shown here is derived from an EMBL/GenBank/DDBJ whole genome shotgun (WGS) entry which is preliminary data.</text>
</comment>
<gene>
    <name evidence="3" type="ORF">VCO01S_12360</name>
</gene>